<dbReference type="Proteomes" id="UP000005096">
    <property type="component" value="Chromosome"/>
</dbReference>
<evidence type="ECO:0000313" key="3">
    <source>
        <dbReference type="Proteomes" id="UP000005096"/>
    </source>
</evidence>
<dbReference type="HOGENOM" id="CLU_2581957_0_0_0"/>
<keyword evidence="3" id="KW-1185">Reference proteome</keyword>
<dbReference type="AlphaFoldDB" id="E3CV22"/>
<organism evidence="2 3">
    <name type="scientific">Aminomonas paucivorans DSM 12260</name>
    <dbReference type="NCBI Taxonomy" id="584708"/>
    <lineage>
        <taxon>Bacteria</taxon>
        <taxon>Thermotogati</taxon>
        <taxon>Synergistota</taxon>
        <taxon>Synergistia</taxon>
        <taxon>Synergistales</taxon>
        <taxon>Synergistaceae</taxon>
        <taxon>Aminomonas</taxon>
    </lineage>
</organism>
<accession>E3CV22</accession>
<evidence type="ECO:0000313" key="2">
    <source>
        <dbReference type="EMBL" id="EFQ23179.1"/>
    </source>
</evidence>
<dbReference type="OrthoDB" id="5833at2"/>
<evidence type="ECO:0000256" key="1">
    <source>
        <dbReference type="SAM" id="MobiDB-lite"/>
    </source>
</evidence>
<feature type="region of interest" description="Disordered" evidence="1">
    <location>
        <begin position="60"/>
        <end position="80"/>
    </location>
</feature>
<dbReference type="EMBL" id="CM001022">
    <property type="protein sequence ID" value="EFQ23179.1"/>
    <property type="molecule type" value="Genomic_DNA"/>
</dbReference>
<dbReference type="eggNOG" id="ENOG502ZV8A">
    <property type="taxonomic scope" value="Bacteria"/>
</dbReference>
<dbReference type="PaxDb" id="584708-Apau_0751"/>
<gene>
    <name evidence="2" type="ORF">Apau_0751</name>
</gene>
<sequence length="80" mass="8855">MVFYRNLFATLCFAFFAVALVTRAPWAYLGAMLFGALSRTATKKKWPDPPVKGRLRRWFGGKGGEDGSPLLCEGTDPETP</sequence>
<protein>
    <submittedName>
        <fullName evidence="2">Uncharacterized protein</fullName>
    </submittedName>
</protein>
<proteinExistence type="predicted"/>
<dbReference type="STRING" id="584708.Apau_0751"/>
<name>E3CV22_9BACT</name>
<reference evidence="2 3" key="1">
    <citation type="journal article" date="2010" name="Stand. Genomic Sci.">
        <title>Non-contiguous finished genome sequence of Aminomonas paucivorans type strain (GLU-3).</title>
        <authorList>
            <person name="Pitluck S."/>
            <person name="Yasawong M."/>
            <person name="Held B."/>
            <person name="Lapidus A."/>
            <person name="Nolan M."/>
            <person name="Copeland A."/>
            <person name="Lucas S."/>
            <person name="Del Rio T.G."/>
            <person name="Tice H."/>
            <person name="Cheng J.F."/>
            <person name="Chertkov O."/>
            <person name="Goodwin L."/>
            <person name="Tapia R."/>
            <person name="Han C."/>
            <person name="Liolios K."/>
            <person name="Ivanova N."/>
            <person name="Mavromatis K."/>
            <person name="Ovchinnikova G."/>
            <person name="Pati A."/>
            <person name="Chen A."/>
            <person name="Palaniappan K."/>
            <person name="Land M."/>
            <person name="Hauser L."/>
            <person name="Chang Y.J."/>
            <person name="Jeffries C.D."/>
            <person name="Pukall R."/>
            <person name="Spring S."/>
            <person name="Rohde M."/>
            <person name="Sikorski J."/>
            <person name="Goker M."/>
            <person name="Woyke T."/>
            <person name="Bristow J."/>
            <person name="Eisen J.A."/>
            <person name="Markowitz V."/>
            <person name="Hugenholtz P."/>
            <person name="Kyrpides N.C."/>
            <person name="Klenk H.P."/>
        </authorList>
    </citation>
    <scope>NUCLEOTIDE SEQUENCE [LARGE SCALE GENOMIC DNA]</scope>
    <source>
        <strain evidence="2 3">DSM 12260</strain>
    </source>
</reference>
<dbReference type="RefSeq" id="WP_006300346.1">
    <property type="nucleotide sequence ID" value="NZ_CM001022.1"/>
</dbReference>